<reference evidence="2" key="1">
    <citation type="journal article" date="2023" name="Mol. Phylogenet. Evol.">
        <title>Genome-scale phylogeny and comparative genomics of the fungal order Sordariales.</title>
        <authorList>
            <person name="Hensen N."/>
            <person name="Bonometti L."/>
            <person name="Westerberg I."/>
            <person name="Brannstrom I.O."/>
            <person name="Guillou S."/>
            <person name="Cros-Aarteil S."/>
            <person name="Calhoun S."/>
            <person name="Haridas S."/>
            <person name="Kuo A."/>
            <person name="Mondo S."/>
            <person name="Pangilinan J."/>
            <person name="Riley R."/>
            <person name="LaButti K."/>
            <person name="Andreopoulos B."/>
            <person name="Lipzen A."/>
            <person name="Chen C."/>
            <person name="Yan M."/>
            <person name="Daum C."/>
            <person name="Ng V."/>
            <person name="Clum A."/>
            <person name="Steindorff A."/>
            <person name="Ohm R.A."/>
            <person name="Martin F."/>
            <person name="Silar P."/>
            <person name="Natvig D.O."/>
            <person name="Lalanne C."/>
            <person name="Gautier V."/>
            <person name="Ament-Velasquez S.L."/>
            <person name="Kruys A."/>
            <person name="Hutchinson M.I."/>
            <person name="Powell A.J."/>
            <person name="Barry K."/>
            <person name="Miller A.N."/>
            <person name="Grigoriev I.V."/>
            <person name="Debuchy R."/>
            <person name="Gladieux P."/>
            <person name="Hiltunen Thoren M."/>
            <person name="Johannesson H."/>
        </authorList>
    </citation>
    <scope>NUCLEOTIDE SEQUENCE</scope>
    <source>
        <strain evidence="2">CBS 757.83</strain>
    </source>
</reference>
<keyword evidence="3" id="KW-1185">Reference proteome</keyword>
<feature type="region of interest" description="Disordered" evidence="1">
    <location>
        <begin position="1"/>
        <end position="34"/>
    </location>
</feature>
<evidence type="ECO:0000313" key="3">
    <source>
        <dbReference type="Proteomes" id="UP001305647"/>
    </source>
</evidence>
<evidence type="ECO:0000256" key="1">
    <source>
        <dbReference type="SAM" id="MobiDB-lite"/>
    </source>
</evidence>
<name>A0AAN6Q2E9_9PEZI</name>
<comment type="caution">
    <text evidence="2">The sequence shown here is derived from an EMBL/GenBank/DDBJ whole genome shotgun (WGS) entry which is preliminary data.</text>
</comment>
<dbReference type="EMBL" id="MU863634">
    <property type="protein sequence ID" value="KAK4101556.1"/>
    <property type="molecule type" value="Genomic_DNA"/>
</dbReference>
<proteinExistence type="predicted"/>
<accession>A0AAN6Q2E9</accession>
<dbReference type="AlphaFoldDB" id="A0AAN6Q2E9"/>
<dbReference type="Proteomes" id="UP001305647">
    <property type="component" value="Unassembled WGS sequence"/>
</dbReference>
<gene>
    <name evidence="2" type="ORF">N658DRAFT_47823</name>
</gene>
<reference evidence="2" key="2">
    <citation type="submission" date="2023-05" db="EMBL/GenBank/DDBJ databases">
        <authorList>
            <consortium name="Lawrence Berkeley National Laboratory"/>
            <person name="Steindorff A."/>
            <person name="Hensen N."/>
            <person name="Bonometti L."/>
            <person name="Westerberg I."/>
            <person name="Brannstrom I.O."/>
            <person name="Guillou S."/>
            <person name="Cros-Aarteil S."/>
            <person name="Calhoun S."/>
            <person name="Haridas S."/>
            <person name="Kuo A."/>
            <person name="Mondo S."/>
            <person name="Pangilinan J."/>
            <person name="Riley R."/>
            <person name="Labutti K."/>
            <person name="Andreopoulos B."/>
            <person name="Lipzen A."/>
            <person name="Chen C."/>
            <person name="Yanf M."/>
            <person name="Daum C."/>
            <person name="Ng V."/>
            <person name="Clum A."/>
            <person name="Ohm R."/>
            <person name="Martin F."/>
            <person name="Silar P."/>
            <person name="Natvig D."/>
            <person name="Lalanne C."/>
            <person name="Gautier V."/>
            <person name="Ament-Velasquez S.L."/>
            <person name="Kruys A."/>
            <person name="Hutchinson M.I."/>
            <person name="Powell A.J."/>
            <person name="Barry K."/>
            <person name="Miller A.N."/>
            <person name="Grigoriev I.V."/>
            <person name="Debuchy R."/>
            <person name="Gladieux P."/>
            <person name="Thoren M.H."/>
            <person name="Johannesson H."/>
        </authorList>
    </citation>
    <scope>NUCLEOTIDE SEQUENCE</scope>
    <source>
        <strain evidence="2">CBS 757.83</strain>
    </source>
</reference>
<evidence type="ECO:0000313" key="2">
    <source>
        <dbReference type="EMBL" id="KAK4101556.1"/>
    </source>
</evidence>
<sequence>MTTSGEAPQPRAVDSTNAQSESSHNLSNEPNQTEIDISAYQDICERNIKPSKLAALLRNRFGVGRYEVHVRPISTCKHSARSDLKLTETDR</sequence>
<organism evidence="2 3">
    <name type="scientific">Parathielavia hyrcaniae</name>
    <dbReference type="NCBI Taxonomy" id="113614"/>
    <lineage>
        <taxon>Eukaryota</taxon>
        <taxon>Fungi</taxon>
        <taxon>Dikarya</taxon>
        <taxon>Ascomycota</taxon>
        <taxon>Pezizomycotina</taxon>
        <taxon>Sordariomycetes</taxon>
        <taxon>Sordariomycetidae</taxon>
        <taxon>Sordariales</taxon>
        <taxon>Chaetomiaceae</taxon>
        <taxon>Parathielavia</taxon>
    </lineage>
</organism>
<feature type="compositionally biased region" description="Polar residues" evidence="1">
    <location>
        <begin position="14"/>
        <end position="34"/>
    </location>
</feature>
<protein>
    <submittedName>
        <fullName evidence="2">Uncharacterized protein</fullName>
    </submittedName>
</protein>